<reference evidence="3 4" key="1">
    <citation type="submission" date="2020-11" db="EMBL/GenBank/DDBJ databases">
        <title>Kefir isolates.</title>
        <authorList>
            <person name="Marcisauskas S."/>
            <person name="Kim Y."/>
            <person name="Blasche S."/>
        </authorList>
    </citation>
    <scope>NUCLEOTIDE SEQUENCE [LARGE SCALE GENOMIC DNA]</scope>
    <source>
        <strain evidence="3 4">KR</strain>
    </source>
</reference>
<dbReference type="OrthoDB" id="62853at2759"/>
<dbReference type="InterPro" id="IPR000313">
    <property type="entry name" value="PWWP_dom"/>
</dbReference>
<feature type="region of interest" description="Disordered" evidence="1">
    <location>
        <begin position="137"/>
        <end position="208"/>
    </location>
</feature>
<dbReference type="PROSITE" id="PS50812">
    <property type="entry name" value="PWWP"/>
    <property type="match status" value="1"/>
</dbReference>
<protein>
    <recommendedName>
        <fullName evidence="2">PWWP domain-containing protein</fullName>
    </recommendedName>
</protein>
<feature type="compositionally biased region" description="Low complexity" evidence="1">
    <location>
        <begin position="389"/>
        <end position="411"/>
    </location>
</feature>
<comment type="caution">
    <text evidence="3">The sequence shown here is derived from an EMBL/GenBank/DDBJ whole genome shotgun (WGS) entry which is preliminary data.</text>
</comment>
<dbReference type="PANTHER" id="PTHR12550">
    <property type="entry name" value="HEPATOMA-DERIVED GROWTH FACTOR-RELATED"/>
    <property type="match status" value="1"/>
</dbReference>
<organism evidence="3 4">
    <name type="scientific">Rhodotorula mucilaginosa</name>
    <name type="common">Yeast</name>
    <name type="synonym">Rhodotorula rubra</name>
    <dbReference type="NCBI Taxonomy" id="5537"/>
    <lineage>
        <taxon>Eukaryota</taxon>
        <taxon>Fungi</taxon>
        <taxon>Dikarya</taxon>
        <taxon>Basidiomycota</taxon>
        <taxon>Pucciniomycotina</taxon>
        <taxon>Microbotryomycetes</taxon>
        <taxon>Sporidiobolales</taxon>
        <taxon>Sporidiobolaceae</taxon>
        <taxon>Rhodotorula</taxon>
    </lineage>
</organism>
<gene>
    <name evidence="3" type="ORF">C6P46_004086</name>
</gene>
<evidence type="ECO:0000313" key="3">
    <source>
        <dbReference type="EMBL" id="KAG0661314.1"/>
    </source>
</evidence>
<feature type="region of interest" description="Disordered" evidence="1">
    <location>
        <begin position="294"/>
        <end position="417"/>
    </location>
</feature>
<dbReference type="Gene3D" id="2.30.30.140">
    <property type="match status" value="1"/>
</dbReference>
<feature type="compositionally biased region" description="Low complexity" evidence="1">
    <location>
        <begin position="307"/>
        <end position="317"/>
    </location>
</feature>
<dbReference type="Pfam" id="PF00855">
    <property type="entry name" value="PWWP"/>
    <property type="match status" value="1"/>
</dbReference>
<dbReference type="EMBL" id="PUHQ01000036">
    <property type="protein sequence ID" value="KAG0661314.1"/>
    <property type="molecule type" value="Genomic_DNA"/>
</dbReference>
<dbReference type="AlphaFoldDB" id="A0A9P7B5W0"/>
<dbReference type="SUPFAM" id="SSF63748">
    <property type="entry name" value="Tudor/PWWP/MBT"/>
    <property type="match status" value="1"/>
</dbReference>
<sequence length="417" mass="44420">MAPKADKKAASSTDPSYEYKPDEIVLAKVKGYAAWPAHVVSPNADDVPAAVLKDRRGKDTYLVQFFPTGDLYASAWCTGRDLSLLTPREIDALLENPKKTKKDLLEGYKVARDPTEWKRERADKHAEYMELMAAAEAAKDELESDDGAEAAPKADGKKRKRPSAAGAKDGDKKKKPAKAPKSKGDADAAPASKKAKTTASTDDPAELVKSWRHKLQKVFLGKTNPPAAEMAHCGEYFDAMENFEMKEEWLRESKLSKVLKRIVLMKDGSIPEEDKYSFRERSAVLAAKWAPLLGADSPAPAKPESTNAAPEAANGAAEESKSTTEENGTGAATEQAENKADEPPAAAEPSEDKPAAMDVEGPAPNTNGDAAPAAAVEEQPEENKPAEEQPPAAAAAADAEPQPAAADSEAQNSASSA</sequence>
<dbReference type="PANTHER" id="PTHR12550:SF70">
    <property type="entry name" value="JIL-1 ANCHORING AND STABILIZING PROTEIN, ISOFORM A"/>
    <property type="match status" value="1"/>
</dbReference>
<evidence type="ECO:0000259" key="2">
    <source>
        <dbReference type="PROSITE" id="PS50812"/>
    </source>
</evidence>
<proteinExistence type="predicted"/>
<feature type="domain" description="PWWP" evidence="2">
    <location>
        <begin position="21"/>
        <end position="76"/>
    </location>
</feature>
<dbReference type="Proteomes" id="UP000777482">
    <property type="component" value="Unassembled WGS sequence"/>
</dbReference>
<feature type="compositionally biased region" description="Low complexity" evidence="1">
    <location>
        <begin position="325"/>
        <end position="335"/>
    </location>
</feature>
<dbReference type="SMART" id="SM00293">
    <property type="entry name" value="PWWP"/>
    <property type="match status" value="1"/>
</dbReference>
<evidence type="ECO:0000313" key="4">
    <source>
        <dbReference type="Proteomes" id="UP000777482"/>
    </source>
</evidence>
<feature type="compositionally biased region" description="Low complexity" evidence="1">
    <location>
        <begin position="187"/>
        <end position="202"/>
    </location>
</feature>
<name>A0A9P7B5W0_RHOMI</name>
<evidence type="ECO:0000256" key="1">
    <source>
        <dbReference type="SAM" id="MobiDB-lite"/>
    </source>
</evidence>
<keyword evidence="4" id="KW-1185">Reference proteome</keyword>
<accession>A0A9P7B5W0</accession>